<accession>A0ABY7DKY5</accession>
<keyword evidence="15" id="KW-1185">Reference proteome</keyword>
<keyword evidence="10" id="KW-0675">Receptor</keyword>
<feature type="non-terminal residue" evidence="14">
    <location>
        <position position="213"/>
    </location>
</feature>
<evidence type="ECO:0000313" key="15">
    <source>
        <dbReference type="Proteomes" id="UP001164746"/>
    </source>
</evidence>
<keyword evidence="3" id="KW-0716">Sensory transduction</keyword>
<evidence type="ECO:0000313" key="14">
    <source>
        <dbReference type="EMBL" id="WAQ95645.1"/>
    </source>
</evidence>
<reference evidence="14" key="1">
    <citation type="submission" date="2022-11" db="EMBL/GenBank/DDBJ databases">
        <title>Centuries of genome instability and evolution in soft-shell clam transmissible cancer (bioRxiv).</title>
        <authorList>
            <person name="Hart S.F.M."/>
            <person name="Yonemitsu M.A."/>
            <person name="Giersch R.M."/>
            <person name="Beal B.F."/>
            <person name="Arriagada G."/>
            <person name="Davis B.W."/>
            <person name="Ostrander E.A."/>
            <person name="Goff S.P."/>
            <person name="Metzger M.J."/>
        </authorList>
    </citation>
    <scope>NUCLEOTIDE SEQUENCE</scope>
    <source>
        <strain evidence="14">MELC-2E11</strain>
        <tissue evidence="14">Siphon/mantle</tissue>
    </source>
</reference>
<evidence type="ECO:0000256" key="12">
    <source>
        <dbReference type="SAM" id="Phobius"/>
    </source>
</evidence>
<evidence type="ECO:0000256" key="8">
    <source>
        <dbReference type="ARBA" id="ARBA00023040"/>
    </source>
</evidence>
<evidence type="ECO:0000256" key="4">
    <source>
        <dbReference type="ARBA" id="ARBA00022692"/>
    </source>
</evidence>
<keyword evidence="2" id="KW-0600">Photoreceptor protein</keyword>
<evidence type="ECO:0000256" key="1">
    <source>
        <dbReference type="ARBA" id="ARBA00004141"/>
    </source>
</evidence>
<dbReference type="InterPro" id="IPR000276">
    <property type="entry name" value="GPCR_Rhodpsn"/>
</dbReference>
<feature type="domain" description="G-protein coupled receptors family 1 profile" evidence="13">
    <location>
        <begin position="125"/>
        <end position="178"/>
    </location>
</feature>
<evidence type="ECO:0000256" key="6">
    <source>
        <dbReference type="ARBA" id="ARBA00022989"/>
    </source>
</evidence>
<dbReference type="EMBL" id="CP111013">
    <property type="protein sequence ID" value="WAQ95645.1"/>
    <property type="molecule type" value="Genomic_DNA"/>
</dbReference>
<keyword evidence="7" id="KW-0157">Chromophore</keyword>
<evidence type="ECO:0000256" key="10">
    <source>
        <dbReference type="ARBA" id="ARBA00023170"/>
    </source>
</evidence>
<evidence type="ECO:0000256" key="11">
    <source>
        <dbReference type="ARBA" id="ARBA00023224"/>
    </source>
</evidence>
<keyword evidence="11" id="KW-0807">Transducer</keyword>
<dbReference type="PRINTS" id="PR00237">
    <property type="entry name" value="GPCRRHODOPSN"/>
</dbReference>
<organism evidence="14 15">
    <name type="scientific">Mya arenaria</name>
    <name type="common">Soft-shell clam</name>
    <dbReference type="NCBI Taxonomy" id="6604"/>
    <lineage>
        <taxon>Eukaryota</taxon>
        <taxon>Metazoa</taxon>
        <taxon>Spiralia</taxon>
        <taxon>Lophotrochozoa</taxon>
        <taxon>Mollusca</taxon>
        <taxon>Bivalvia</taxon>
        <taxon>Autobranchia</taxon>
        <taxon>Heteroconchia</taxon>
        <taxon>Euheterodonta</taxon>
        <taxon>Imparidentia</taxon>
        <taxon>Neoheterodontei</taxon>
        <taxon>Myida</taxon>
        <taxon>Myoidea</taxon>
        <taxon>Myidae</taxon>
        <taxon>Mya</taxon>
    </lineage>
</organism>
<evidence type="ECO:0000256" key="2">
    <source>
        <dbReference type="ARBA" id="ARBA00022543"/>
    </source>
</evidence>
<dbReference type="SUPFAM" id="SSF81321">
    <property type="entry name" value="Family A G protein-coupled receptor-like"/>
    <property type="match status" value="1"/>
</dbReference>
<dbReference type="PROSITE" id="PS50262">
    <property type="entry name" value="G_PROTEIN_RECEP_F1_2"/>
    <property type="match status" value="2"/>
</dbReference>
<keyword evidence="6 12" id="KW-1133">Transmembrane helix</keyword>
<keyword evidence="4 12" id="KW-0812">Transmembrane</keyword>
<feature type="transmembrane region" description="Helical" evidence="12">
    <location>
        <begin position="124"/>
        <end position="149"/>
    </location>
</feature>
<name>A0ABY7DKY5_MYAAR</name>
<dbReference type="InterPro" id="IPR017452">
    <property type="entry name" value="GPCR_Rhodpsn_7TM"/>
</dbReference>
<dbReference type="Gene3D" id="1.20.1070.10">
    <property type="entry name" value="Rhodopsin 7-helix transmembrane proteins"/>
    <property type="match status" value="2"/>
</dbReference>
<dbReference type="PANTHER" id="PTHR24240">
    <property type="entry name" value="OPSIN"/>
    <property type="match status" value="1"/>
</dbReference>
<dbReference type="Proteomes" id="UP001164746">
    <property type="component" value="Chromosome 2"/>
</dbReference>
<proteinExistence type="predicted"/>
<evidence type="ECO:0000256" key="7">
    <source>
        <dbReference type="ARBA" id="ARBA00022991"/>
    </source>
</evidence>
<keyword evidence="9 12" id="KW-0472">Membrane</keyword>
<gene>
    <name evidence="14" type="ORF">MAR_028335</name>
</gene>
<sequence length="213" mass="23677">CIAVLGNGLVLLLIWRFKTLRTKTSFLIVNLALADIGISLLSFPLSISNNFMNSSGWSLGSIGCQIYGFTGMLFGLGNIGTLTLISIDRYLLTCKHSRCNYAAERTGIACLVSIRNSRMQYMSYMCLIVIVLFLVAWTPYAVVCLWSAFGDLDDVPLPLLAIPSICAKTSACYNPVVYSLVNERFQLAFRKMVGLRTSRRNLLLMRLHNIGNE</sequence>
<keyword evidence="8" id="KW-0297">G-protein coupled receptor</keyword>
<comment type="subcellular location">
    <subcellularLocation>
        <location evidence="1">Membrane</location>
        <topology evidence="1">Multi-pass membrane protein</topology>
    </subcellularLocation>
</comment>
<protein>
    <submittedName>
        <fullName evidence="14">OPSX-like protein</fullName>
    </submittedName>
</protein>
<evidence type="ECO:0000256" key="5">
    <source>
        <dbReference type="ARBA" id="ARBA00022925"/>
    </source>
</evidence>
<dbReference type="Pfam" id="PF00001">
    <property type="entry name" value="7tm_1"/>
    <property type="match status" value="2"/>
</dbReference>
<keyword evidence="5" id="KW-0681">Retinal protein</keyword>
<evidence type="ECO:0000259" key="13">
    <source>
        <dbReference type="PROSITE" id="PS50262"/>
    </source>
</evidence>
<feature type="domain" description="G-protein coupled receptors family 1 profile" evidence="13">
    <location>
        <begin position="6"/>
        <end position="96"/>
    </location>
</feature>
<evidence type="ECO:0000256" key="3">
    <source>
        <dbReference type="ARBA" id="ARBA00022606"/>
    </source>
</evidence>
<feature type="transmembrane region" description="Helical" evidence="12">
    <location>
        <begin position="26"/>
        <end position="46"/>
    </location>
</feature>
<dbReference type="InterPro" id="IPR050125">
    <property type="entry name" value="GPCR_opsins"/>
</dbReference>
<feature type="transmembrane region" description="Helical" evidence="12">
    <location>
        <begin position="66"/>
        <end position="87"/>
    </location>
</feature>
<evidence type="ECO:0000256" key="9">
    <source>
        <dbReference type="ARBA" id="ARBA00023136"/>
    </source>
</evidence>
<dbReference type="PROSITE" id="PS00238">
    <property type="entry name" value="OPSIN"/>
    <property type="match status" value="1"/>
</dbReference>
<feature type="transmembrane region" description="Helical" evidence="12">
    <location>
        <begin position="161"/>
        <end position="181"/>
    </location>
</feature>
<dbReference type="InterPro" id="IPR027430">
    <property type="entry name" value="Retinal_BS"/>
</dbReference>